<dbReference type="EMBL" id="UHIV01000007">
    <property type="protein sequence ID" value="SUP61404.1"/>
    <property type="molecule type" value="Genomic_DNA"/>
</dbReference>
<dbReference type="Proteomes" id="UP000254621">
    <property type="component" value="Unassembled WGS sequence"/>
</dbReference>
<evidence type="ECO:0000313" key="2">
    <source>
        <dbReference type="Proteomes" id="UP000254621"/>
    </source>
</evidence>
<name>A0A380P980_WEIVI</name>
<gene>
    <name evidence="1" type="ORF">NCTC13645_02560</name>
</gene>
<accession>A0A380P980</accession>
<reference evidence="1 2" key="1">
    <citation type="submission" date="2018-06" db="EMBL/GenBank/DDBJ databases">
        <authorList>
            <consortium name="Pathogen Informatics"/>
            <person name="Doyle S."/>
        </authorList>
    </citation>
    <scope>NUCLEOTIDE SEQUENCE [LARGE SCALE GENOMIC DNA]</scope>
    <source>
        <strain evidence="1 2">NCTC13645</strain>
    </source>
</reference>
<dbReference type="AlphaFoldDB" id="A0A380P980"/>
<proteinExistence type="predicted"/>
<organism evidence="1 2">
    <name type="scientific">Weissella viridescens</name>
    <name type="common">Lactobacillus viridescens</name>
    <dbReference type="NCBI Taxonomy" id="1629"/>
    <lineage>
        <taxon>Bacteria</taxon>
        <taxon>Bacillati</taxon>
        <taxon>Bacillota</taxon>
        <taxon>Bacilli</taxon>
        <taxon>Lactobacillales</taxon>
        <taxon>Lactobacillaceae</taxon>
        <taxon>Weissella</taxon>
    </lineage>
</organism>
<protein>
    <submittedName>
        <fullName evidence="1">Uncharacterized protein</fullName>
    </submittedName>
</protein>
<sequence length="69" mass="7538">MIEHNEPPVSGNRIALGVTLPAVSFQPEEFGASQVITIKSPKLNRYTGNYIVTAISKHLVDFLMGINLV</sequence>
<evidence type="ECO:0000313" key="1">
    <source>
        <dbReference type="EMBL" id="SUP61404.1"/>
    </source>
</evidence>